<name>A0ACC3A0L7_9EURO</name>
<dbReference type="Proteomes" id="UP001172386">
    <property type="component" value="Unassembled WGS sequence"/>
</dbReference>
<comment type="caution">
    <text evidence="1">The sequence shown here is derived from an EMBL/GenBank/DDBJ whole genome shotgun (WGS) entry which is preliminary data.</text>
</comment>
<gene>
    <name evidence="1" type="ORF">H2198_007258</name>
</gene>
<sequence length="399" mass="44731">MSTADNALPIHPPEQEQFDGAGMKGEDGGDTCRICRGEGTPDQPLFYPCKCSGSIKFVHQECLMEWLAHSQKKYCELCKTPFRFTKLYDQSMPEKVPFPLFLRQAGFHALRAVATWSRYVLVMFIWLGWLPWTIRQIWRGLFWIADGSRLTSYEMRAAMETYAAQSENNDTSTALQAAMLNVTLTRSPQAENLAFLSSLAGLLSVLDFTTAVRWTIRALLNIVISSGALSKWAEGLFSFAPLPRPPSLLSDVQTINSATNSPMFNNAIVDVLEGQLICLTIVAAFILVFLIREWVINQQPLLNMPDAEPQDNAVPAPQQADAPVRRRRRALPRPHDQNLQLENRPLLPAHRPRAQPRLRRAATDNNILLQNPDGLDTERPAIPPRAASLVSALQEMEDS</sequence>
<proteinExistence type="predicted"/>
<evidence type="ECO:0000313" key="2">
    <source>
        <dbReference type="Proteomes" id="UP001172386"/>
    </source>
</evidence>
<keyword evidence="2" id="KW-1185">Reference proteome</keyword>
<protein>
    <submittedName>
        <fullName evidence="1">Uncharacterized protein</fullName>
    </submittedName>
</protein>
<reference evidence="1" key="1">
    <citation type="submission" date="2022-10" db="EMBL/GenBank/DDBJ databases">
        <title>Culturing micro-colonial fungi from biological soil crusts in the Mojave desert and describing Neophaeococcomyces mojavensis, and introducing the new genera and species Taxawa tesnikishii.</title>
        <authorList>
            <person name="Kurbessoian T."/>
            <person name="Stajich J.E."/>
        </authorList>
    </citation>
    <scope>NUCLEOTIDE SEQUENCE</scope>
    <source>
        <strain evidence="1">JES_112</strain>
    </source>
</reference>
<accession>A0ACC3A0L7</accession>
<feature type="non-terminal residue" evidence="1">
    <location>
        <position position="399"/>
    </location>
</feature>
<dbReference type="EMBL" id="JAPDRQ010000149">
    <property type="protein sequence ID" value="KAJ9653594.1"/>
    <property type="molecule type" value="Genomic_DNA"/>
</dbReference>
<organism evidence="1 2">
    <name type="scientific">Neophaeococcomyces mojaviensis</name>
    <dbReference type="NCBI Taxonomy" id="3383035"/>
    <lineage>
        <taxon>Eukaryota</taxon>
        <taxon>Fungi</taxon>
        <taxon>Dikarya</taxon>
        <taxon>Ascomycota</taxon>
        <taxon>Pezizomycotina</taxon>
        <taxon>Eurotiomycetes</taxon>
        <taxon>Chaetothyriomycetidae</taxon>
        <taxon>Chaetothyriales</taxon>
        <taxon>Chaetothyriales incertae sedis</taxon>
        <taxon>Neophaeococcomyces</taxon>
    </lineage>
</organism>
<evidence type="ECO:0000313" key="1">
    <source>
        <dbReference type="EMBL" id="KAJ9653594.1"/>
    </source>
</evidence>